<dbReference type="KEGG" id="aue:C5O00_11570"/>
<evidence type="ECO:0000313" key="4">
    <source>
        <dbReference type="Proteomes" id="UP000238442"/>
    </source>
</evidence>
<evidence type="ECO:0000313" key="3">
    <source>
        <dbReference type="EMBL" id="AVI51770.1"/>
    </source>
</evidence>
<feature type="signal peptide" evidence="2">
    <location>
        <begin position="1"/>
        <end position="19"/>
    </location>
</feature>
<gene>
    <name evidence="3" type="ORF">C5O00_11570</name>
</gene>
<feature type="repeat" description="TPR" evidence="1">
    <location>
        <begin position="57"/>
        <end position="90"/>
    </location>
</feature>
<dbReference type="Proteomes" id="UP000238442">
    <property type="component" value="Chromosome"/>
</dbReference>
<dbReference type="Gene3D" id="1.25.40.10">
    <property type="entry name" value="Tetratricopeptide repeat domain"/>
    <property type="match status" value="2"/>
</dbReference>
<dbReference type="AlphaFoldDB" id="A0A2S0HYU0"/>
<proteinExistence type="predicted"/>
<dbReference type="Pfam" id="PF13414">
    <property type="entry name" value="TPR_11"/>
    <property type="match status" value="2"/>
</dbReference>
<dbReference type="RefSeq" id="WP_105217010.1">
    <property type="nucleotide sequence ID" value="NZ_CP027062.1"/>
</dbReference>
<dbReference type="SMART" id="SM00028">
    <property type="entry name" value="TPR"/>
    <property type="match status" value="5"/>
</dbReference>
<dbReference type="EMBL" id="CP027062">
    <property type="protein sequence ID" value="AVI51770.1"/>
    <property type="molecule type" value="Genomic_DNA"/>
</dbReference>
<organism evidence="3 4">
    <name type="scientific">Pukyongia salina</name>
    <dbReference type="NCBI Taxonomy" id="2094025"/>
    <lineage>
        <taxon>Bacteria</taxon>
        <taxon>Pseudomonadati</taxon>
        <taxon>Bacteroidota</taxon>
        <taxon>Flavobacteriia</taxon>
        <taxon>Flavobacteriales</taxon>
        <taxon>Flavobacteriaceae</taxon>
        <taxon>Pukyongia</taxon>
    </lineage>
</organism>
<feature type="repeat" description="TPR" evidence="1">
    <location>
        <begin position="23"/>
        <end position="56"/>
    </location>
</feature>
<protein>
    <submittedName>
        <fullName evidence="3">Uncharacterized protein</fullName>
    </submittedName>
</protein>
<dbReference type="InterPro" id="IPR019734">
    <property type="entry name" value="TPR_rpt"/>
</dbReference>
<keyword evidence="1" id="KW-0802">TPR repeat</keyword>
<keyword evidence="2" id="KW-0732">Signal</keyword>
<keyword evidence="4" id="KW-1185">Reference proteome</keyword>
<dbReference type="PROSITE" id="PS50005">
    <property type="entry name" value="TPR"/>
    <property type="match status" value="3"/>
</dbReference>
<feature type="chain" id="PRO_5015508902" evidence="2">
    <location>
        <begin position="20"/>
        <end position="338"/>
    </location>
</feature>
<dbReference type="PANTHER" id="PTHR12558:SF13">
    <property type="entry name" value="CELL DIVISION CYCLE PROTEIN 27 HOMOLOG"/>
    <property type="match status" value="1"/>
</dbReference>
<evidence type="ECO:0000256" key="1">
    <source>
        <dbReference type="PROSITE-ProRule" id="PRU00339"/>
    </source>
</evidence>
<reference evidence="3 4" key="1">
    <citation type="submission" date="2018-02" db="EMBL/GenBank/DDBJ databases">
        <title>Genomic analysis of the strain RR4-38 isolated from a seawater recirculating aquaculture system.</title>
        <authorList>
            <person name="Kim Y.-S."/>
            <person name="Jang Y.H."/>
            <person name="Kim K.-H."/>
        </authorList>
    </citation>
    <scope>NUCLEOTIDE SEQUENCE [LARGE SCALE GENOMIC DNA]</scope>
    <source>
        <strain evidence="3 4">RR4-38</strain>
    </source>
</reference>
<accession>A0A2S0HYU0</accession>
<dbReference type="SUPFAM" id="SSF48452">
    <property type="entry name" value="TPR-like"/>
    <property type="match status" value="1"/>
</dbReference>
<evidence type="ECO:0000256" key="2">
    <source>
        <dbReference type="SAM" id="SignalP"/>
    </source>
</evidence>
<dbReference type="PANTHER" id="PTHR12558">
    <property type="entry name" value="CELL DIVISION CYCLE 16,23,27"/>
    <property type="match status" value="1"/>
</dbReference>
<dbReference type="PROSITE" id="PS50293">
    <property type="entry name" value="TPR_REGION"/>
    <property type="match status" value="1"/>
</dbReference>
<feature type="repeat" description="TPR" evidence="1">
    <location>
        <begin position="126"/>
        <end position="159"/>
    </location>
</feature>
<sequence>MIRSFFLVFFLLNLSPIFSQNDVVSIVEEGIVYHDRGEFDKAIATYETALEIDPKSAMVLYEIGLSYYHKGDFKTDIKYYDKVLDLNNEHLLPATINKGLSLDNMGKSKAAYKLFKKAVNEFKNEPTLHYNLAYQLYKKGEPETAIEELTTAIKLDPVYPTSHLLMGFLQFETNNRVQALLSYHYFLFLNPGSERARDVFVDINSIMGGNVTIEDGNTKSINISLSADLNSEFSASELLLALLASGISDEENKDLSREELFIKNSTRFFKHLGEMKERHGNSESIYWNFYIPFFDKLAKSDHMEAYFYHITENINESSAKWIEEHTLEMFAFEKWIGQ</sequence>
<name>A0A2S0HYU0_9FLAO</name>
<dbReference type="OrthoDB" id="7342920at2"/>
<dbReference type="InterPro" id="IPR011990">
    <property type="entry name" value="TPR-like_helical_dom_sf"/>
</dbReference>